<dbReference type="EMBL" id="SULI01000001">
    <property type="protein sequence ID" value="TKZ22535.1"/>
    <property type="molecule type" value="Genomic_DNA"/>
</dbReference>
<proteinExistence type="predicted"/>
<evidence type="ECO:0008006" key="3">
    <source>
        <dbReference type="Google" id="ProtNLM"/>
    </source>
</evidence>
<dbReference type="AlphaFoldDB" id="A0A4U7N956"/>
<protein>
    <recommendedName>
        <fullName evidence="3">Gamma-glutamyl kinase</fullName>
    </recommendedName>
</protein>
<dbReference type="Proteomes" id="UP000306575">
    <property type="component" value="Unassembled WGS sequence"/>
</dbReference>
<keyword evidence="2" id="KW-1185">Reference proteome</keyword>
<sequence>MLVFFKQKLAFLSVPKTGSTAYELTLRKRADVIFTKGVKHMTASKFQTQIAPLLAESYRIRPEIMAVMRDPVDQIRSWYKFRSPERMGAHIRSTAGKSFDEYVLDVISDSPSPAAKIGSQYRFLTLEDGSLGVHRLFQYENQPRIHGFLEDRFQDTIQLKAQNVSPDVPAEISPDVEAKLRAAKPDDFALYDRLLDAGGMLQTAF</sequence>
<accession>A0A4U7N956</accession>
<evidence type="ECO:0000313" key="1">
    <source>
        <dbReference type="EMBL" id="TKZ22535.1"/>
    </source>
</evidence>
<reference evidence="1 2" key="1">
    <citation type="submission" date="2019-04" db="EMBL/GenBank/DDBJ databases">
        <title>Genome sequence of Pelagicola litoralis CL-ES2.</title>
        <authorList>
            <person name="Cao J."/>
        </authorList>
    </citation>
    <scope>NUCLEOTIDE SEQUENCE [LARGE SCALE GENOMIC DNA]</scope>
    <source>
        <strain evidence="1 2">CL-ES2</strain>
    </source>
</reference>
<gene>
    <name evidence="1" type="ORF">FAP39_01285</name>
</gene>
<organism evidence="1 2">
    <name type="scientific">Shimia litoralis</name>
    <dbReference type="NCBI Taxonomy" id="420403"/>
    <lineage>
        <taxon>Bacteria</taxon>
        <taxon>Pseudomonadati</taxon>
        <taxon>Pseudomonadota</taxon>
        <taxon>Alphaproteobacteria</taxon>
        <taxon>Rhodobacterales</taxon>
        <taxon>Roseobacteraceae</taxon>
    </lineage>
</organism>
<dbReference type="InterPro" id="IPR027417">
    <property type="entry name" value="P-loop_NTPase"/>
</dbReference>
<dbReference type="Gene3D" id="3.40.50.300">
    <property type="entry name" value="P-loop containing nucleotide triphosphate hydrolases"/>
    <property type="match status" value="1"/>
</dbReference>
<dbReference type="SUPFAM" id="SSF52540">
    <property type="entry name" value="P-loop containing nucleoside triphosphate hydrolases"/>
    <property type="match status" value="1"/>
</dbReference>
<dbReference type="OrthoDB" id="7687351at2"/>
<evidence type="ECO:0000313" key="2">
    <source>
        <dbReference type="Proteomes" id="UP000306575"/>
    </source>
</evidence>
<comment type="caution">
    <text evidence="1">The sequence shown here is derived from an EMBL/GenBank/DDBJ whole genome shotgun (WGS) entry which is preliminary data.</text>
</comment>
<dbReference type="RefSeq" id="WP_138014552.1">
    <property type="nucleotide sequence ID" value="NZ_SULI01000001.1"/>
</dbReference>
<name>A0A4U7N956_9RHOB</name>